<feature type="compositionally biased region" description="Low complexity" evidence="2">
    <location>
        <begin position="1"/>
        <end position="15"/>
    </location>
</feature>
<feature type="compositionally biased region" description="Polar residues" evidence="2">
    <location>
        <begin position="799"/>
        <end position="819"/>
    </location>
</feature>
<reference evidence="3" key="1">
    <citation type="journal article" date="2020" name="Stud. Mycol.">
        <title>101 Dothideomycetes genomes: a test case for predicting lifestyles and emergence of pathogens.</title>
        <authorList>
            <person name="Haridas S."/>
            <person name="Albert R."/>
            <person name="Binder M."/>
            <person name="Bloem J."/>
            <person name="Labutti K."/>
            <person name="Salamov A."/>
            <person name="Andreopoulos B."/>
            <person name="Baker S."/>
            <person name="Barry K."/>
            <person name="Bills G."/>
            <person name="Bluhm B."/>
            <person name="Cannon C."/>
            <person name="Castanera R."/>
            <person name="Culley D."/>
            <person name="Daum C."/>
            <person name="Ezra D."/>
            <person name="Gonzalez J."/>
            <person name="Henrissat B."/>
            <person name="Kuo A."/>
            <person name="Liang C."/>
            <person name="Lipzen A."/>
            <person name="Lutzoni F."/>
            <person name="Magnuson J."/>
            <person name="Mondo S."/>
            <person name="Nolan M."/>
            <person name="Ohm R."/>
            <person name="Pangilinan J."/>
            <person name="Park H.-J."/>
            <person name="Ramirez L."/>
            <person name="Alfaro M."/>
            <person name="Sun H."/>
            <person name="Tritt A."/>
            <person name="Yoshinaga Y."/>
            <person name="Zwiers L.-H."/>
            <person name="Turgeon B."/>
            <person name="Goodwin S."/>
            <person name="Spatafora J."/>
            <person name="Crous P."/>
            <person name="Grigoriev I."/>
        </authorList>
    </citation>
    <scope>NUCLEOTIDE SEQUENCE</scope>
    <source>
        <strain evidence="3">CBS 122367</strain>
    </source>
</reference>
<keyword evidence="1" id="KW-0175">Coiled coil</keyword>
<feature type="compositionally biased region" description="Polar residues" evidence="2">
    <location>
        <begin position="1223"/>
        <end position="1240"/>
    </location>
</feature>
<gene>
    <name evidence="3" type="ORF">K458DRAFT_431126</name>
</gene>
<feature type="compositionally biased region" description="Low complexity" evidence="2">
    <location>
        <begin position="302"/>
        <end position="426"/>
    </location>
</feature>
<feature type="compositionally biased region" description="Polar residues" evidence="2">
    <location>
        <begin position="826"/>
        <end position="845"/>
    </location>
</feature>
<feature type="compositionally biased region" description="Low complexity" evidence="2">
    <location>
        <begin position="36"/>
        <end position="68"/>
    </location>
</feature>
<dbReference type="GO" id="GO:0000793">
    <property type="term" value="C:condensed chromosome"/>
    <property type="evidence" value="ECO:0007669"/>
    <property type="project" value="TreeGrafter"/>
</dbReference>
<feature type="region of interest" description="Disordered" evidence="2">
    <location>
        <begin position="1216"/>
        <end position="1240"/>
    </location>
</feature>
<organism evidence="3 4">
    <name type="scientific">Lentithecium fluviatile CBS 122367</name>
    <dbReference type="NCBI Taxonomy" id="1168545"/>
    <lineage>
        <taxon>Eukaryota</taxon>
        <taxon>Fungi</taxon>
        <taxon>Dikarya</taxon>
        <taxon>Ascomycota</taxon>
        <taxon>Pezizomycotina</taxon>
        <taxon>Dothideomycetes</taxon>
        <taxon>Pleosporomycetidae</taxon>
        <taxon>Pleosporales</taxon>
        <taxon>Massarineae</taxon>
        <taxon>Lentitheciaceae</taxon>
        <taxon>Lentithecium</taxon>
    </lineage>
</organism>
<dbReference type="EMBL" id="MU005580">
    <property type="protein sequence ID" value="KAF2684843.1"/>
    <property type="molecule type" value="Genomic_DNA"/>
</dbReference>
<feature type="compositionally biased region" description="Polar residues" evidence="2">
    <location>
        <begin position="482"/>
        <end position="529"/>
    </location>
</feature>
<dbReference type="GO" id="GO:0000796">
    <property type="term" value="C:condensin complex"/>
    <property type="evidence" value="ECO:0007669"/>
    <property type="project" value="TreeGrafter"/>
</dbReference>
<feature type="compositionally biased region" description="Low complexity" evidence="2">
    <location>
        <begin position="1156"/>
        <end position="1172"/>
    </location>
</feature>
<dbReference type="Proteomes" id="UP000799291">
    <property type="component" value="Unassembled WGS sequence"/>
</dbReference>
<feature type="compositionally biased region" description="Pro residues" evidence="2">
    <location>
        <begin position="648"/>
        <end position="659"/>
    </location>
</feature>
<feature type="compositionally biased region" description="Low complexity" evidence="2">
    <location>
        <begin position="115"/>
        <end position="172"/>
    </location>
</feature>
<feature type="coiled-coil region" evidence="1">
    <location>
        <begin position="920"/>
        <end position="989"/>
    </location>
</feature>
<feature type="compositionally biased region" description="Basic and acidic residues" evidence="2">
    <location>
        <begin position="595"/>
        <end position="611"/>
    </location>
</feature>
<evidence type="ECO:0000256" key="2">
    <source>
        <dbReference type="SAM" id="MobiDB-lite"/>
    </source>
</evidence>
<keyword evidence="4" id="KW-1185">Reference proteome</keyword>
<dbReference type="GO" id="GO:0003682">
    <property type="term" value="F:chromatin binding"/>
    <property type="evidence" value="ECO:0007669"/>
    <property type="project" value="TreeGrafter"/>
</dbReference>
<name>A0A6G1J3Q7_9PLEO</name>
<feature type="compositionally biased region" description="Low complexity" evidence="2">
    <location>
        <begin position="441"/>
        <end position="475"/>
    </location>
</feature>
<feature type="compositionally biased region" description="Pro residues" evidence="2">
    <location>
        <begin position="547"/>
        <end position="559"/>
    </location>
</feature>
<proteinExistence type="predicted"/>
<accession>A0A6G1J3Q7</accession>
<feature type="compositionally biased region" description="Low complexity" evidence="2">
    <location>
        <begin position="761"/>
        <end position="777"/>
    </location>
</feature>
<feature type="compositionally biased region" description="Polar residues" evidence="2">
    <location>
        <begin position="86"/>
        <end position="99"/>
    </location>
</feature>
<feature type="compositionally biased region" description="Polar residues" evidence="2">
    <location>
        <begin position="244"/>
        <end position="258"/>
    </location>
</feature>
<dbReference type="GO" id="GO:0000785">
    <property type="term" value="C:chromatin"/>
    <property type="evidence" value="ECO:0007669"/>
    <property type="project" value="TreeGrafter"/>
</dbReference>
<dbReference type="PANTHER" id="PTHR43941">
    <property type="entry name" value="STRUCTURAL MAINTENANCE OF CHROMOSOMES PROTEIN 2"/>
    <property type="match status" value="1"/>
</dbReference>
<dbReference type="PANTHER" id="PTHR43941:SF1">
    <property type="entry name" value="STRUCTURAL MAINTENANCE OF CHROMOSOMES PROTEIN 2"/>
    <property type="match status" value="1"/>
</dbReference>
<feature type="region of interest" description="Disordered" evidence="2">
    <location>
        <begin position="1"/>
        <end position="426"/>
    </location>
</feature>
<feature type="compositionally biased region" description="Polar residues" evidence="2">
    <location>
        <begin position="216"/>
        <end position="236"/>
    </location>
</feature>
<feature type="region of interest" description="Disordered" evidence="2">
    <location>
        <begin position="441"/>
        <end position="846"/>
    </location>
</feature>
<protein>
    <submittedName>
        <fullName evidence="3">Uncharacterized protein</fullName>
    </submittedName>
</protein>
<feature type="compositionally biased region" description="Polar residues" evidence="2">
    <location>
        <begin position="1068"/>
        <end position="1081"/>
    </location>
</feature>
<sequence>MQNYGQQQPGYQRPGSVASFTGAAAPPPPPYGGQQGYQSAAPQAQSQWAAPAQNQPAQQQQQWNQPQQVAGGYNPGLYGAMPGAYSQGQQAPNQTSTVYPHQQQDMPPPPPPKPAGFAAAQEQQQQPNTQNWGQQPAYGAQQTSQSYQTPQQNTGFAQGQQGGHQNQGAQQQPYNTAAPPPPSQTPGGSYFPPTQTPQQGRPGSIYGADQAGVYSSPASAVAQQPPQSVLSPNEQQPAYIPPSLTGQGVQSYMPANTNPMPGVYIPPPPDIPAWQQAQHAPLQGGKKFKYTKPTVDPSFYAQGYQSVQPVQQQGQLGQQPVQPQQNPQQFGQPVQNQFQPQIQPQVQQQQVQFGQPAQNQFPQGQPQQQGQFGQPVQAQQNQYNQPVQQQTQLPQQTPPQYNQSQYGQPNQSPQQPQNQWQPTSVDQGFVQQQQGVPAPYNAQQPVQQQAWQPGHQAQGSIAGQQYPQGQGQEIQAPKPVGQSGSTPPGFINQPSPQSTPVSPLQHRQSVSYGSTQSQTGLGRTGSVSSIALGAIHAQRAGNRTSSPKPPPPKIPTPPPPRDDKSKYSALGMGGPSDWELPLFGPGEEIDDEELFAPKKETKQNETSHSDSVELPAAVPSPPPTQGDWPSPASQTAPLNLRGHDSYQPTPPKSGTPVPRPASEAPQQGFVMGDVPPTQQPQQGFVMGDAPPQQPQQSFLKGDAPPQQPQQSFVMGDALPPQQPQQSFVMGDAPPPQQPQRGFVMGDAPPQQSFVMGDATITPPKSTQTPQPAQQTQPPSAPPPATQQGFVVDDGGGWAAQSTPGTPAQAQQHRPANTSFVMGEGSWGTSEQTPTQATGGWGTQPSPAHVAELKAKDEAYERLKVDTEKGNADIRAELNKLSVALETAKKHADSERDVLIEQIDTLKATAAQAKIGTDASNREKTLEIERLKEDAEGKDDAIKEKEATIAELRKQLQDNNGAMVELRKQLEEKDSTIATFQQQLDAANAKEAPKPAPADLVPDIDPWYASSLERYIAMLRSEAFEPAVEDKIKAFTSFLKSESGIRGIEYYSAPPPAPAVQEHAPQHLEQNVGPSRGTSNASIDRRSLNVEVPPASQEPLEDDYEYSPGGRPRLKSTIKSDELIPNRQSFSMTGEPSVHSTTVYTPTSSQDEDFNKTPTPMQSPPEEQQQPVYKPYVPPSINQESSANLLHRQSMSFVPTAPVAPLHTSGSGKNIDEIFFDSNAPDSSTKAAGRPTASTSISSDVAVPPALFTSQTSVAAATPAPASSKDPLDALVDVVPDQVAISTNSELEGIRKKLSDFSSDFSFIQETTSTWERAAALARKKNDDARRKRQEESEANTDELFNDNQISYADIGAIEDEFKEKERELKAQEDRDEYKTYVESVFDKVYDDLQSQIKSLMDLYIEVETLVQTSVSGVKSLEGGDVVSTIESLKLLKELHGLIEARHEKVVLAVAERDRRYKKTEIQPLYAAGNISKMKNVEKHFENAEKQAVVRAKSEKMERVDGLVRVAEEVVVGAVGVEQGEIDRILAAIRDLHEKSDEELLTRARETLLALKGSSKSLLELFNSFEIELNAAVIETDIAQARAENAPADRIKDLEKEMAEGEKKAKDEFLRRVQVIDQDKEEIDRLIEEKGGKAVLSEEEEKKVRMQRALEEAKRRNGDL</sequence>
<feature type="compositionally biased region" description="Polar residues" evidence="2">
    <location>
        <begin position="1125"/>
        <end position="1148"/>
    </location>
</feature>
<evidence type="ECO:0000313" key="3">
    <source>
        <dbReference type="EMBL" id="KAF2684843.1"/>
    </source>
</evidence>
<dbReference type="GO" id="GO:0007076">
    <property type="term" value="P:mitotic chromosome condensation"/>
    <property type="evidence" value="ECO:0007669"/>
    <property type="project" value="TreeGrafter"/>
</dbReference>
<evidence type="ECO:0000313" key="4">
    <source>
        <dbReference type="Proteomes" id="UP000799291"/>
    </source>
</evidence>
<feature type="coiled-coil region" evidence="1">
    <location>
        <begin position="1318"/>
        <end position="1374"/>
    </location>
</feature>
<feature type="region of interest" description="Disordered" evidence="2">
    <location>
        <begin position="1068"/>
        <end position="1172"/>
    </location>
</feature>
<dbReference type="OrthoDB" id="1883964at2759"/>
<evidence type="ECO:0000256" key="1">
    <source>
        <dbReference type="SAM" id="Coils"/>
    </source>
</evidence>